<protein>
    <submittedName>
        <fullName evidence="2">Uncharacterized protein</fullName>
    </submittedName>
</protein>
<feature type="transmembrane region" description="Helical" evidence="1">
    <location>
        <begin position="20"/>
        <end position="37"/>
    </location>
</feature>
<keyword evidence="1" id="KW-0812">Transmembrane</keyword>
<proteinExistence type="predicted"/>
<name>J9FZW3_9ZZZZ</name>
<dbReference type="EMBL" id="AMCI01003530">
    <property type="protein sequence ID" value="EJX00109.1"/>
    <property type="molecule type" value="Genomic_DNA"/>
</dbReference>
<reference evidence="2" key="1">
    <citation type="journal article" date="2012" name="PLoS ONE">
        <title>Gene sets for utilization of primary and secondary nutrition supplies in the distal gut of endangered iberian lynx.</title>
        <authorList>
            <person name="Alcaide M."/>
            <person name="Messina E."/>
            <person name="Richter M."/>
            <person name="Bargiela R."/>
            <person name="Peplies J."/>
            <person name="Huws S.A."/>
            <person name="Newbold C.J."/>
            <person name="Golyshin P.N."/>
            <person name="Simon M.A."/>
            <person name="Lopez G."/>
            <person name="Yakimov M.M."/>
            <person name="Ferrer M."/>
        </authorList>
    </citation>
    <scope>NUCLEOTIDE SEQUENCE</scope>
</reference>
<comment type="caution">
    <text evidence="2">The sequence shown here is derived from an EMBL/GenBank/DDBJ whole genome shotgun (WGS) entry which is preliminary data.</text>
</comment>
<accession>J9FZW3</accession>
<sequence>MNWVGMHLTICLWNSKKLYLNRFLLLMVICIFLQGVFR</sequence>
<evidence type="ECO:0000313" key="2">
    <source>
        <dbReference type="EMBL" id="EJX00109.1"/>
    </source>
</evidence>
<evidence type="ECO:0000256" key="1">
    <source>
        <dbReference type="SAM" id="Phobius"/>
    </source>
</evidence>
<gene>
    <name evidence="2" type="ORF">EVA_11784</name>
</gene>
<dbReference type="AlphaFoldDB" id="J9FZW3"/>
<keyword evidence="1" id="KW-1133">Transmembrane helix</keyword>
<organism evidence="2">
    <name type="scientific">gut metagenome</name>
    <dbReference type="NCBI Taxonomy" id="749906"/>
    <lineage>
        <taxon>unclassified sequences</taxon>
        <taxon>metagenomes</taxon>
        <taxon>organismal metagenomes</taxon>
    </lineage>
</organism>
<keyword evidence="1" id="KW-0472">Membrane</keyword>